<protein>
    <recommendedName>
        <fullName evidence="4">Glycosyltransferase RgtA/B/C/D-like domain-containing protein</fullName>
    </recommendedName>
</protein>
<evidence type="ECO:0000256" key="1">
    <source>
        <dbReference type="SAM" id="Phobius"/>
    </source>
</evidence>
<reference evidence="2 3" key="1">
    <citation type="journal article" date="2015" name="Nature">
        <title>rRNA introns, odd ribosomes, and small enigmatic genomes across a large radiation of phyla.</title>
        <authorList>
            <person name="Brown C.T."/>
            <person name="Hug L.A."/>
            <person name="Thomas B.C."/>
            <person name="Sharon I."/>
            <person name="Castelle C.J."/>
            <person name="Singh A."/>
            <person name="Wilkins M.J."/>
            <person name="Williams K.H."/>
            <person name="Banfield J.F."/>
        </authorList>
    </citation>
    <scope>NUCLEOTIDE SEQUENCE [LARGE SCALE GENOMIC DNA]</scope>
</reference>
<feature type="transmembrane region" description="Helical" evidence="1">
    <location>
        <begin position="134"/>
        <end position="151"/>
    </location>
</feature>
<keyword evidence="1" id="KW-0812">Transmembrane</keyword>
<sequence>MAKNGVIFILCLFIGSFLRYYKISTNVPLIADQGWFYLSAINSLTTGTFPLTGITSSVVWLHQGSLFTYLLIPALSIASYHPASGAVLTAGLGVIGILLVYWIGRIWLGRKAGLIAAVLYSFSPLAVIHARTAYHTAPIPIFFSLFLLLVYKKRWFLAFLFLGFLYQLELASVVLWPVVGYYIFSNKSKPRLLDYGAMVIAILPLLASGWIQGTGVFVWSIYHLVFHSNTTVSMGSLYTLLISRFIFPQLPDIAIRLMILTAIVFALHRFRKIFLWFFFLSLALIINRTPSEAYFHLIEVPLIIILANMFSRFPRKLLYILILIYCVSNSYFLISRQYLLGKGGYGPSLESRIKLAKKILSLSNTLQPEIVMSGPGNKYESYDDPYLYLIWWLSRDISPSGKHSGFLINEPDQTIRVLE</sequence>
<name>A0A0G1S3K2_9BACT</name>
<feature type="transmembrane region" description="Helical" evidence="1">
    <location>
        <begin position="293"/>
        <end position="311"/>
    </location>
</feature>
<feature type="transmembrane region" description="Helical" evidence="1">
    <location>
        <begin position="317"/>
        <end position="334"/>
    </location>
</feature>
<keyword evidence="1" id="KW-1133">Transmembrane helix</keyword>
<evidence type="ECO:0000313" key="2">
    <source>
        <dbReference type="EMBL" id="KKU64069.1"/>
    </source>
</evidence>
<feature type="transmembrane region" description="Helical" evidence="1">
    <location>
        <begin position="195"/>
        <end position="219"/>
    </location>
</feature>
<feature type="transmembrane region" description="Helical" evidence="1">
    <location>
        <begin position="6"/>
        <end position="23"/>
    </location>
</feature>
<dbReference type="EMBL" id="LCNV01000013">
    <property type="protein sequence ID" value="KKU64069.1"/>
    <property type="molecule type" value="Genomic_DNA"/>
</dbReference>
<dbReference type="Proteomes" id="UP000034364">
    <property type="component" value="Unassembled WGS sequence"/>
</dbReference>
<feature type="transmembrane region" description="Helical" evidence="1">
    <location>
        <begin position="158"/>
        <end position="183"/>
    </location>
</feature>
<proteinExistence type="predicted"/>
<dbReference type="AlphaFoldDB" id="A0A0G1S3K2"/>
<evidence type="ECO:0008006" key="4">
    <source>
        <dbReference type="Google" id="ProtNLM"/>
    </source>
</evidence>
<feature type="transmembrane region" description="Helical" evidence="1">
    <location>
        <begin position="253"/>
        <end position="286"/>
    </location>
</feature>
<gene>
    <name evidence="2" type="ORF">UX87_C0013G0021</name>
</gene>
<keyword evidence="1" id="KW-0472">Membrane</keyword>
<accession>A0A0G1S3K2</accession>
<evidence type="ECO:0000313" key="3">
    <source>
        <dbReference type="Proteomes" id="UP000034364"/>
    </source>
</evidence>
<feature type="transmembrane region" description="Helical" evidence="1">
    <location>
        <begin position="80"/>
        <end position="103"/>
    </location>
</feature>
<feature type="transmembrane region" description="Helical" evidence="1">
    <location>
        <begin position="35"/>
        <end position="60"/>
    </location>
</feature>
<organism evidence="2 3">
    <name type="scientific">Candidatus Amesbacteria bacterium GW2011_GWA1_47_16</name>
    <dbReference type="NCBI Taxonomy" id="1618353"/>
    <lineage>
        <taxon>Bacteria</taxon>
        <taxon>Candidatus Amesiibacteriota</taxon>
    </lineage>
</organism>
<feature type="transmembrane region" description="Helical" evidence="1">
    <location>
        <begin position="231"/>
        <end position="247"/>
    </location>
</feature>
<comment type="caution">
    <text evidence="2">The sequence shown here is derived from an EMBL/GenBank/DDBJ whole genome shotgun (WGS) entry which is preliminary data.</text>
</comment>